<accession>A0A538UBJ8</accession>
<name>A0A538UBJ8_UNCEI</name>
<dbReference type="EMBL" id="VBPB01000078">
    <property type="protein sequence ID" value="TMQ73210.1"/>
    <property type="molecule type" value="Genomic_DNA"/>
</dbReference>
<organism evidence="1 2">
    <name type="scientific">Eiseniibacteriota bacterium</name>
    <dbReference type="NCBI Taxonomy" id="2212470"/>
    <lineage>
        <taxon>Bacteria</taxon>
        <taxon>Candidatus Eiseniibacteriota</taxon>
    </lineage>
</organism>
<evidence type="ECO:0000313" key="2">
    <source>
        <dbReference type="Proteomes" id="UP000319771"/>
    </source>
</evidence>
<dbReference type="AlphaFoldDB" id="A0A538UBJ8"/>
<comment type="caution">
    <text evidence="1">The sequence shown here is derived from an EMBL/GenBank/DDBJ whole genome shotgun (WGS) entry which is preliminary data.</text>
</comment>
<gene>
    <name evidence="1" type="ORF">E6K81_05300</name>
</gene>
<evidence type="ECO:0000313" key="1">
    <source>
        <dbReference type="EMBL" id="TMQ73210.1"/>
    </source>
</evidence>
<proteinExistence type="predicted"/>
<protein>
    <submittedName>
        <fullName evidence="1">Uncharacterized protein</fullName>
    </submittedName>
</protein>
<reference evidence="1 2" key="1">
    <citation type="journal article" date="2019" name="Nat. Microbiol.">
        <title>Mediterranean grassland soil C-N compound turnover is dependent on rainfall and depth, and is mediated by genomically divergent microorganisms.</title>
        <authorList>
            <person name="Diamond S."/>
            <person name="Andeer P.F."/>
            <person name="Li Z."/>
            <person name="Crits-Christoph A."/>
            <person name="Burstein D."/>
            <person name="Anantharaman K."/>
            <person name="Lane K.R."/>
            <person name="Thomas B.C."/>
            <person name="Pan C."/>
            <person name="Northen T.R."/>
            <person name="Banfield J.F."/>
        </authorList>
    </citation>
    <scope>NUCLEOTIDE SEQUENCE [LARGE SCALE GENOMIC DNA]</scope>
    <source>
        <strain evidence="1">WS_11</strain>
    </source>
</reference>
<sequence>MSGGVRSPGAAWRQVAPRIDPHELADLGPLEWRRPHRLRREWVLGAGGRQAAWLTVTGTLREQIRLEGPSGEWAIRKRWNGALELSRTGATGPTACYAPNVWSGGVITTASGQRYEWTRTRWWATEWAIATSSGFQCMTFRPRRGVGRREPVVEILASGRRLPELEVLVLLGSCLLLRAYPRAQ</sequence>
<dbReference type="Proteomes" id="UP000319771">
    <property type="component" value="Unassembled WGS sequence"/>
</dbReference>